<dbReference type="Proteomes" id="UP000008281">
    <property type="component" value="Unassembled WGS sequence"/>
</dbReference>
<evidence type="ECO:0000259" key="1">
    <source>
        <dbReference type="Pfam" id="PF07735"/>
    </source>
</evidence>
<dbReference type="PANTHER" id="PTHR21503:SF8">
    <property type="entry name" value="F-BOX ASSOCIATED DOMAIN-CONTAINING PROTEIN-RELATED"/>
    <property type="match status" value="1"/>
</dbReference>
<dbReference type="Pfam" id="PF07735">
    <property type="entry name" value="FBA_2"/>
    <property type="match status" value="1"/>
</dbReference>
<organism evidence="3">
    <name type="scientific">Caenorhabditis remanei</name>
    <name type="common">Caenorhabditis vulgaris</name>
    <dbReference type="NCBI Taxonomy" id="31234"/>
    <lineage>
        <taxon>Eukaryota</taxon>
        <taxon>Metazoa</taxon>
        <taxon>Ecdysozoa</taxon>
        <taxon>Nematoda</taxon>
        <taxon>Chromadorea</taxon>
        <taxon>Rhabditida</taxon>
        <taxon>Rhabditina</taxon>
        <taxon>Rhabditomorpha</taxon>
        <taxon>Rhabditoidea</taxon>
        <taxon>Rhabditidae</taxon>
        <taxon>Peloderinae</taxon>
        <taxon>Caenorhabditis</taxon>
    </lineage>
</organism>
<dbReference type="InParanoid" id="E3MXC2"/>
<dbReference type="GeneID" id="9802530"/>
<keyword evidence="3" id="KW-1185">Reference proteome</keyword>
<dbReference type="HOGENOM" id="CLU_044397_1_0_1"/>
<dbReference type="EMBL" id="DS268491">
    <property type="protein sequence ID" value="EFP11606.1"/>
    <property type="molecule type" value="Genomic_DNA"/>
</dbReference>
<evidence type="ECO:0000313" key="3">
    <source>
        <dbReference type="Proteomes" id="UP000008281"/>
    </source>
</evidence>
<dbReference type="OMA" id="VMEIDEI"/>
<dbReference type="AlphaFoldDB" id="E3MXC2"/>
<evidence type="ECO:0000313" key="2">
    <source>
        <dbReference type="EMBL" id="EFP11606.1"/>
    </source>
</evidence>
<dbReference type="PANTHER" id="PTHR21503">
    <property type="entry name" value="F-BOX-CONTAINING HYPOTHETICAL PROTEIN C.ELEGANS"/>
    <property type="match status" value="1"/>
</dbReference>
<proteinExistence type="predicted"/>
<protein>
    <recommendedName>
        <fullName evidence="1">Sdz-33 F-box domain-containing protein</fullName>
    </recommendedName>
</protein>
<dbReference type="eggNOG" id="ENOG502RAZH">
    <property type="taxonomic scope" value="Eukaryota"/>
</dbReference>
<sequence length="413" mass="48933">METFPMRRLPLVKLDFASFIMEEILAIQPSTFPLRKLPFVALKHVIHVMEIDEILKTAVTSKYMECVVKSSCIRVEKAVLHFDDMRAAIFLKNPNLTVLCSAFISESYKGATVAKQDLKPWLSETSTVLETTLQLFLRIRNLFQFGSFDLYISLTKKDSKMQEIMEIPEFRNYERLSLVGRKFEKDELDYVMEFGREDQKLRIMKGQIPEDYYHPNLFKYTDVHYCDSRWIRLEHLLSIKDNDIIRLENSKLTQLEINTFLRHWVNSEHDMFRQMEIVIEKGDRIHFSVMFRGLVALLGQRFESDYVLIAVNSPETRKQPILSMNFEDNSIFMFTWAINERVVEVIGNDDEPYAPEFEILRMLERKKGLKMELKKDPKKLEIRKEIDEIEKELCRRGMTFLNGWPTFFKADIE</sequence>
<dbReference type="RefSeq" id="XP_003099180.2">
    <property type="nucleotide sequence ID" value="XM_003099132.2"/>
</dbReference>
<gene>
    <name evidence="2" type="ORF">CRE_28842</name>
</gene>
<dbReference type="KEGG" id="crq:GCK72_003771"/>
<name>E3MXC2_CAERE</name>
<dbReference type="OrthoDB" id="5906254at2759"/>
<accession>E3MXC2</accession>
<dbReference type="InterPro" id="IPR012885">
    <property type="entry name" value="F-box_Sdz-33"/>
</dbReference>
<reference evidence="2" key="1">
    <citation type="submission" date="2007-07" db="EMBL/GenBank/DDBJ databases">
        <title>PCAP assembly of the Caenorhabditis remanei genome.</title>
        <authorList>
            <consortium name="The Caenorhabditis remanei Sequencing Consortium"/>
            <person name="Wilson R.K."/>
        </authorList>
    </citation>
    <scope>NUCLEOTIDE SEQUENCE [LARGE SCALE GENOMIC DNA]</scope>
    <source>
        <strain evidence="2">PB4641</strain>
    </source>
</reference>
<feature type="domain" description="Sdz-33 F-box" evidence="1">
    <location>
        <begin position="218"/>
        <end position="277"/>
    </location>
</feature>
<dbReference type="CTD" id="9802530"/>